<dbReference type="InterPro" id="IPR050662">
    <property type="entry name" value="Sec-metab_biosynth-thioest"/>
</dbReference>
<dbReference type="Pfam" id="PF17778">
    <property type="entry name" value="WHD_BLACT"/>
    <property type="match status" value="1"/>
</dbReference>
<dbReference type="InterPro" id="IPR036866">
    <property type="entry name" value="RibonucZ/Hydroxyglut_hydro"/>
</dbReference>
<feature type="domain" description="Metallo-beta-lactamase" evidence="1">
    <location>
        <begin position="5"/>
        <end position="186"/>
    </location>
</feature>
<evidence type="ECO:0000259" key="1">
    <source>
        <dbReference type="SMART" id="SM00849"/>
    </source>
</evidence>
<dbReference type="Gene3D" id="3.60.15.10">
    <property type="entry name" value="Ribonuclease Z/Hydroxyacylglutathione hydrolase-like"/>
    <property type="match status" value="1"/>
</dbReference>
<organism evidence="2 3">
    <name type="scientific">Qingshengfaniella alkalisoli</name>
    <dbReference type="NCBI Taxonomy" id="2599296"/>
    <lineage>
        <taxon>Bacteria</taxon>
        <taxon>Pseudomonadati</taxon>
        <taxon>Pseudomonadota</taxon>
        <taxon>Alphaproteobacteria</taxon>
        <taxon>Rhodobacterales</taxon>
        <taxon>Paracoccaceae</taxon>
        <taxon>Qingshengfaniella</taxon>
    </lineage>
</organism>
<dbReference type="Proteomes" id="UP000318483">
    <property type="component" value="Chromosome"/>
</dbReference>
<dbReference type="PANTHER" id="PTHR23131">
    <property type="entry name" value="ENDORIBONUCLEASE LACTB2"/>
    <property type="match status" value="1"/>
</dbReference>
<proteinExistence type="predicted"/>
<sequence length="276" mass="30424">MTFSGTNTYLLGQRDIAVIDPGPNLDMHLEAILSALQPGQRVTHIAVTHSHLDHSALAVRLAEEVGAPTYGFGPWDAGRSALMTEMLEAGLDLGGGEGVDKCFIPNIRLCDRETIQMDGETLVALWTPGHMSNHLSFQWGGRIFTGDLVMGWATSLISPPDGDLAAFLQSCRTLAGLNSDRLYPAHGQPIKNPNARIDWLVEHRRRRHAQILKTLSRDVMSLSEIAREIYHDLPPLMLPVAKRNVFAHLIKMHQDAEIVAAPHLSPQANFTLRQNA</sequence>
<dbReference type="SUPFAM" id="SSF56281">
    <property type="entry name" value="Metallo-hydrolase/oxidoreductase"/>
    <property type="match status" value="1"/>
</dbReference>
<dbReference type="KEGG" id="lit:FPZ52_06575"/>
<dbReference type="Gene3D" id="1.10.10.10">
    <property type="entry name" value="Winged helix-like DNA-binding domain superfamily/Winged helix DNA-binding domain"/>
    <property type="match status" value="1"/>
</dbReference>
<evidence type="ECO:0000313" key="3">
    <source>
        <dbReference type="Proteomes" id="UP000318483"/>
    </source>
</evidence>
<dbReference type="Pfam" id="PF00753">
    <property type="entry name" value="Lactamase_B"/>
    <property type="match status" value="1"/>
</dbReference>
<keyword evidence="3" id="KW-1185">Reference proteome</keyword>
<dbReference type="PANTHER" id="PTHR23131:SF0">
    <property type="entry name" value="ENDORIBONUCLEASE LACTB2"/>
    <property type="match status" value="1"/>
</dbReference>
<evidence type="ECO:0000313" key="2">
    <source>
        <dbReference type="EMBL" id="QDY70264.1"/>
    </source>
</evidence>
<dbReference type="AlphaFoldDB" id="A0A5B8IX26"/>
<name>A0A5B8IX26_9RHOB</name>
<dbReference type="InterPro" id="IPR001279">
    <property type="entry name" value="Metallo-B-lactamas"/>
</dbReference>
<dbReference type="EMBL" id="CP042261">
    <property type="protein sequence ID" value="QDY70264.1"/>
    <property type="molecule type" value="Genomic_DNA"/>
</dbReference>
<accession>A0A5B8IX26</accession>
<dbReference type="GO" id="GO:0016787">
    <property type="term" value="F:hydrolase activity"/>
    <property type="evidence" value="ECO:0007669"/>
    <property type="project" value="UniProtKB-KW"/>
</dbReference>
<dbReference type="InterPro" id="IPR041516">
    <property type="entry name" value="LACTB2_WH"/>
</dbReference>
<dbReference type="OrthoDB" id="9788263at2"/>
<dbReference type="SMART" id="SM00849">
    <property type="entry name" value="Lactamase_B"/>
    <property type="match status" value="1"/>
</dbReference>
<protein>
    <submittedName>
        <fullName evidence="2">MBL fold metallo-hydrolase</fullName>
    </submittedName>
</protein>
<gene>
    <name evidence="2" type="ORF">FPZ52_06575</name>
</gene>
<dbReference type="InterPro" id="IPR036388">
    <property type="entry name" value="WH-like_DNA-bd_sf"/>
</dbReference>
<reference evidence="2 3" key="1">
    <citation type="submission" date="2019-07" db="EMBL/GenBank/DDBJ databases">
        <title>Litoreibacter alkalisoli sp. nov., isolated from saline-alkaline soil.</title>
        <authorList>
            <person name="Wang S."/>
            <person name="Xu L."/>
            <person name="Xing Y.-T."/>
            <person name="Sun J.-Q."/>
        </authorList>
    </citation>
    <scope>NUCLEOTIDE SEQUENCE [LARGE SCALE GENOMIC DNA]</scope>
    <source>
        <strain evidence="2 3">LN3S51</strain>
    </source>
</reference>
<keyword evidence="2" id="KW-0378">Hydrolase</keyword>
<dbReference type="CDD" id="cd16278">
    <property type="entry name" value="metallo-hydrolase-like_MBL-fold"/>
    <property type="match status" value="1"/>
</dbReference>